<dbReference type="PROSITE" id="PS00108">
    <property type="entry name" value="PROTEIN_KINASE_ST"/>
    <property type="match status" value="1"/>
</dbReference>
<evidence type="ECO:0000313" key="3">
    <source>
        <dbReference type="Proteomes" id="UP001470230"/>
    </source>
</evidence>
<dbReference type="GO" id="GO:0016301">
    <property type="term" value="F:kinase activity"/>
    <property type="evidence" value="ECO:0007669"/>
    <property type="project" value="UniProtKB-KW"/>
</dbReference>
<keyword evidence="3" id="KW-1185">Reference proteome</keyword>
<dbReference type="Pfam" id="PF00069">
    <property type="entry name" value="Pkinase"/>
    <property type="match status" value="1"/>
</dbReference>
<keyword evidence="2" id="KW-0808">Transferase</keyword>
<dbReference type="SUPFAM" id="SSF56112">
    <property type="entry name" value="Protein kinase-like (PK-like)"/>
    <property type="match status" value="1"/>
</dbReference>
<dbReference type="PANTHER" id="PTHR24347">
    <property type="entry name" value="SERINE/THREONINE-PROTEIN KINASE"/>
    <property type="match status" value="1"/>
</dbReference>
<gene>
    <name evidence="2" type="ORF">M9Y10_007066</name>
</gene>
<feature type="domain" description="Protein kinase" evidence="1">
    <location>
        <begin position="31"/>
        <end position="197"/>
    </location>
</feature>
<dbReference type="InterPro" id="IPR000719">
    <property type="entry name" value="Prot_kinase_dom"/>
</dbReference>
<protein>
    <submittedName>
        <fullName evidence="2">Protein kinase protein rad53</fullName>
    </submittedName>
</protein>
<evidence type="ECO:0000313" key="2">
    <source>
        <dbReference type="EMBL" id="KAK8871345.1"/>
    </source>
</evidence>
<reference evidence="2 3" key="1">
    <citation type="submission" date="2024-04" db="EMBL/GenBank/DDBJ databases">
        <title>Tritrichomonas musculus Genome.</title>
        <authorList>
            <person name="Alves-Ferreira E."/>
            <person name="Grigg M."/>
            <person name="Lorenzi H."/>
            <person name="Galac M."/>
        </authorList>
    </citation>
    <scope>NUCLEOTIDE SEQUENCE [LARGE SCALE GENOMIC DNA]</scope>
    <source>
        <strain evidence="2 3">EAF2021</strain>
    </source>
</reference>
<dbReference type="InterPro" id="IPR011009">
    <property type="entry name" value="Kinase-like_dom_sf"/>
</dbReference>
<comment type="caution">
    <text evidence="2">The sequence shown here is derived from an EMBL/GenBank/DDBJ whole genome shotgun (WGS) entry which is preliminary data.</text>
</comment>
<sequence>MGGFLSGEQQETIIDLINEEQDAFYVSSEIIETSKNCLFIGFKRIFNKEDKNLYDKKKCFALKLIDYQKDKDIQDFERESNILDLFQDFPQIIKYEDKIKFELNGFNHLLISMKYYVHSDLFNYLWRSDFDFDEELIQKIAYQSLNILQLLKSRNVVHNDFKFENFIVESNKPLKLILTDFECSQILYNIKKFLIRF</sequence>
<keyword evidence="2" id="KW-0418">Kinase</keyword>
<evidence type="ECO:0000259" key="1">
    <source>
        <dbReference type="PROSITE" id="PS50011"/>
    </source>
</evidence>
<proteinExistence type="predicted"/>
<dbReference type="Proteomes" id="UP001470230">
    <property type="component" value="Unassembled WGS sequence"/>
</dbReference>
<dbReference type="PROSITE" id="PS50011">
    <property type="entry name" value="PROTEIN_KINASE_DOM"/>
    <property type="match status" value="1"/>
</dbReference>
<dbReference type="InterPro" id="IPR008271">
    <property type="entry name" value="Ser/Thr_kinase_AS"/>
</dbReference>
<name>A0ABR2J2Z0_9EUKA</name>
<dbReference type="EMBL" id="JAPFFF010000013">
    <property type="protein sequence ID" value="KAK8871345.1"/>
    <property type="molecule type" value="Genomic_DNA"/>
</dbReference>
<organism evidence="2 3">
    <name type="scientific">Tritrichomonas musculus</name>
    <dbReference type="NCBI Taxonomy" id="1915356"/>
    <lineage>
        <taxon>Eukaryota</taxon>
        <taxon>Metamonada</taxon>
        <taxon>Parabasalia</taxon>
        <taxon>Tritrichomonadida</taxon>
        <taxon>Tritrichomonadidae</taxon>
        <taxon>Tritrichomonas</taxon>
    </lineage>
</organism>
<accession>A0ABR2J2Z0</accession>
<dbReference type="Gene3D" id="1.10.510.10">
    <property type="entry name" value="Transferase(Phosphotransferase) domain 1"/>
    <property type="match status" value="1"/>
</dbReference>